<evidence type="ECO:0000313" key="2">
    <source>
        <dbReference type="Proteomes" id="UP000004184"/>
    </source>
</evidence>
<evidence type="ECO:0000313" key="1">
    <source>
        <dbReference type="EMBL" id="EFL36195.1"/>
    </source>
</evidence>
<organism evidence="1 2">
    <name type="scientific">Streptomyces viridochromogenes (strain DSM 40736 / JCM 4977 / BCRC 1201 / Tue 494)</name>
    <dbReference type="NCBI Taxonomy" id="591159"/>
    <lineage>
        <taxon>Bacteria</taxon>
        <taxon>Bacillati</taxon>
        <taxon>Actinomycetota</taxon>
        <taxon>Actinomycetes</taxon>
        <taxon>Kitasatosporales</taxon>
        <taxon>Streptomycetaceae</taxon>
        <taxon>Streptomyces</taxon>
    </lineage>
</organism>
<accession>D9X7B4</accession>
<dbReference type="Proteomes" id="UP000004184">
    <property type="component" value="Unassembled WGS sequence"/>
</dbReference>
<dbReference type="EMBL" id="GG657757">
    <property type="protein sequence ID" value="EFL36195.1"/>
    <property type="molecule type" value="Genomic_DNA"/>
</dbReference>
<reference evidence="2" key="1">
    <citation type="submission" date="2009-02" db="EMBL/GenBank/DDBJ databases">
        <title>Annotation of Streptomyces viridochromogenes strain DSM 40736.</title>
        <authorList>
            <consortium name="The Broad Institute Genome Sequencing Platform"/>
            <consortium name="Broad Institute Microbial Sequencing Center"/>
            <person name="Fischbach M."/>
            <person name="Godfrey P."/>
            <person name="Ward D."/>
            <person name="Young S."/>
            <person name="Zeng Q."/>
            <person name="Koehrsen M."/>
            <person name="Alvarado L."/>
            <person name="Berlin A.M."/>
            <person name="Bochicchio J."/>
            <person name="Borenstein D."/>
            <person name="Chapman S.B."/>
            <person name="Chen Z."/>
            <person name="Engels R."/>
            <person name="Freedman E."/>
            <person name="Gellesch M."/>
            <person name="Goldberg J."/>
            <person name="Griggs A."/>
            <person name="Gujja S."/>
            <person name="Heilman E.R."/>
            <person name="Heiman D.I."/>
            <person name="Hepburn T.A."/>
            <person name="Howarth C."/>
            <person name="Jen D."/>
            <person name="Larson L."/>
            <person name="Lewis B."/>
            <person name="Mehta T."/>
            <person name="Park D."/>
            <person name="Pearson M."/>
            <person name="Richards J."/>
            <person name="Roberts A."/>
            <person name="Saif S."/>
            <person name="Shea T.D."/>
            <person name="Shenoy N."/>
            <person name="Sisk P."/>
            <person name="Stolte C."/>
            <person name="Sykes S.N."/>
            <person name="Thomson T."/>
            <person name="Walk T."/>
            <person name="White J."/>
            <person name="Yandava C."/>
            <person name="Straight P."/>
            <person name="Clardy J."/>
            <person name="Hung D."/>
            <person name="Kolter R."/>
            <person name="Mekalanos J."/>
            <person name="Walker S."/>
            <person name="Walsh C.T."/>
            <person name="Wieland-Brown L.C."/>
            <person name="Haas B."/>
            <person name="Nusbaum C."/>
            <person name="Birren B."/>
        </authorList>
    </citation>
    <scope>NUCLEOTIDE SEQUENCE [LARGE SCALE GENOMIC DNA]</scope>
    <source>
        <strain evidence="2">DSM 40736 / JCM 4977 / BCRC 1201 / Tue 494</strain>
    </source>
</reference>
<name>D9X7B4_STRVT</name>
<dbReference type="STRING" id="591159.SSQG_06713"/>
<dbReference type="HOGENOM" id="CLU_3066902_0_0_11"/>
<sequence>MALLVESPVVSLPSLAPPTDSRRRSADGVFPVLPRAAVRRLARQATIETAGGP</sequence>
<proteinExistence type="predicted"/>
<protein>
    <submittedName>
        <fullName evidence="1">Predicted protein</fullName>
    </submittedName>
</protein>
<keyword evidence="2" id="KW-1185">Reference proteome</keyword>
<gene>
    <name evidence="1" type="ORF">SSQG_06713</name>
</gene>
<dbReference type="AlphaFoldDB" id="D9X7B4"/>